<keyword evidence="1" id="KW-0472">Membrane</keyword>
<keyword evidence="1" id="KW-0812">Transmembrane</keyword>
<keyword evidence="1" id="KW-1133">Transmembrane helix</keyword>
<comment type="caution">
    <text evidence="2">The sequence shown here is derived from an EMBL/GenBank/DDBJ whole genome shotgun (WGS) entry which is preliminary data.</text>
</comment>
<dbReference type="Proteomes" id="UP000282211">
    <property type="component" value="Unassembled WGS sequence"/>
</dbReference>
<keyword evidence="3" id="KW-1185">Reference proteome</keyword>
<accession>A0A420WEE8</accession>
<sequence length="135" mass="15493">MGYRSVARDASADYRYRKENNTVPAGLSEAGYIAAFRRFHNPRGPLYVALTLAAILLLTPVAMLIIQFLLEQLYQVTGRSRVFEPGYLVWGFSIFFMMIASWALIAYLGARRFYRRAPGTFAQELEKEIEKEDKI</sequence>
<dbReference type="EMBL" id="RBII01000002">
    <property type="protein sequence ID" value="RKQ69358.1"/>
    <property type="molecule type" value="Genomic_DNA"/>
</dbReference>
<organism evidence="2 3">
    <name type="scientific">Litorimonas taeanensis</name>
    <dbReference type="NCBI Taxonomy" id="568099"/>
    <lineage>
        <taxon>Bacteria</taxon>
        <taxon>Pseudomonadati</taxon>
        <taxon>Pseudomonadota</taxon>
        <taxon>Alphaproteobacteria</taxon>
        <taxon>Maricaulales</taxon>
        <taxon>Robiginitomaculaceae</taxon>
    </lineage>
</organism>
<evidence type="ECO:0000313" key="3">
    <source>
        <dbReference type="Proteomes" id="UP000282211"/>
    </source>
</evidence>
<evidence type="ECO:0000256" key="1">
    <source>
        <dbReference type="SAM" id="Phobius"/>
    </source>
</evidence>
<reference evidence="2 3" key="1">
    <citation type="submission" date="2018-10" db="EMBL/GenBank/DDBJ databases">
        <title>Genomic Encyclopedia of Type Strains, Phase IV (KMG-IV): sequencing the most valuable type-strain genomes for metagenomic binning, comparative biology and taxonomic classification.</title>
        <authorList>
            <person name="Goeker M."/>
        </authorList>
    </citation>
    <scope>NUCLEOTIDE SEQUENCE [LARGE SCALE GENOMIC DNA]</scope>
    <source>
        <strain evidence="2 3">DSM 22008</strain>
    </source>
</reference>
<feature type="transmembrane region" description="Helical" evidence="1">
    <location>
        <begin position="90"/>
        <end position="110"/>
    </location>
</feature>
<feature type="transmembrane region" description="Helical" evidence="1">
    <location>
        <begin position="46"/>
        <end position="70"/>
    </location>
</feature>
<protein>
    <submittedName>
        <fullName evidence="2">Uncharacterized protein</fullName>
    </submittedName>
</protein>
<proteinExistence type="predicted"/>
<gene>
    <name evidence="2" type="ORF">DES40_2158</name>
</gene>
<dbReference type="AlphaFoldDB" id="A0A420WEE8"/>
<name>A0A420WEE8_9PROT</name>
<dbReference type="InParanoid" id="A0A420WEE8"/>
<evidence type="ECO:0000313" key="2">
    <source>
        <dbReference type="EMBL" id="RKQ69358.1"/>
    </source>
</evidence>